<keyword evidence="2" id="KW-0229">DNA integration</keyword>
<evidence type="ECO:0000256" key="2">
    <source>
        <dbReference type="ARBA" id="ARBA00022908"/>
    </source>
</evidence>
<gene>
    <name evidence="6" type="ORF">JT31_20915</name>
</gene>
<evidence type="ECO:0000256" key="1">
    <source>
        <dbReference type="ARBA" id="ARBA00008857"/>
    </source>
</evidence>
<protein>
    <recommendedName>
        <fullName evidence="5">Core-binding (CB) domain-containing protein</fullName>
    </recommendedName>
</protein>
<dbReference type="EMBL" id="CP009451">
    <property type="protein sequence ID" value="AIR06993.1"/>
    <property type="molecule type" value="Genomic_DNA"/>
</dbReference>
<comment type="similarity">
    <text evidence="1">Belongs to the 'phage' integrase family.</text>
</comment>
<dbReference type="InterPro" id="IPR044068">
    <property type="entry name" value="CB"/>
</dbReference>
<feature type="domain" description="Core-binding (CB)" evidence="5">
    <location>
        <begin position="1"/>
        <end position="82"/>
    </location>
</feature>
<dbReference type="InterPro" id="IPR050808">
    <property type="entry name" value="Phage_Integrase"/>
</dbReference>
<evidence type="ECO:0000313" key="7">
    <source>
        <dbReference type="Proteomes" id="UP000029481"/>
    </source>
</evidence>
<evidence type="ECO:0000313" key="6">
    <source>
        <dbReference type="EMBL" id="AIR06993.1"/>
    </source>
</evidence>
<dbReference type="PANTHER" id="PTHR30629">
    <property type="entry name" value="PROPHAGE INTEGRASE"/>
    <property type="match status" value="1"/>
</dbReference>
<dbReference type="PANTHER" id="PTHR30629:SF9">
    <property type="entry name" value="PROTEIN INTB-RELATED"/>
    <property type="match status" value="1"/>
</dbReference>
<sequence>MKKVGELALEWHKNNKKLSQTTAGRLLSSMSKHIFRVIGHRSVTEIKTRYFIKLLKGIKEKVLLEVTSRTRQHLRNIMRYAVHQGFIDSNPAINLDGITIPPAIDHVVVK</sequence>
<dbReference type="KEGG" id="cnt:JT31_20915"/>
<dbReference type="InterPro" id="IPR011010">
    <property type="entry name" value="DNA_brk_join_enz"/>
</dbReference>
<evidence type="ECO:0000259" key="5">
    <source>
        <dbReference type="PROSITE" id="PS51900"/>
    </source>
</evidence>
<dbReference type="InterPro" id="IPR053876">
    <property type="entry name" value="Phage_int_M"/>
</dbReference>
<keyword evidence="3 4" id="KW-0238">DNA-binding</keyword>
<name>A0A089Q3W8_9ENTR</name>
<evidence type="ECO:0000256" key="4">
    <source>
        <dbReference type="PROSITE-ProRule" id="PRU01248"/>
    </source>
</evidence>
<dbReference type="Pfam" id="PF22022">
    <property type="entry name" value="Phage_int_M"/>
    <property type="match status" value="1"/>
</dbReference>
<proteinExistence type="inferred from homology"/>
<dbReference type="Gene3D" id="1.10.150.130">
    <property type="match status" value="1"/>
</dbReference>
<accession>A0A089Q3W8</accession>
<reference evidence="6 7" key="1">
    <citation type="submission" date="2014-09" db="EMBL/GenBank/DDBJ databases">
        <title>Cedecea neteri SSMD04 Genome Sequencing.</title>
        <authorList>
            <person name="Tan J.-Y."/>
        </authorList>
    </citation>
    <scope>NUCLEOTIDE SEQUENCE [LARGE SCALE GENOMIC DNA]</scope>
    <source>
        <strain evidence="6 7">SSMD04</strain>
    </source>
</reference>
<dbReference type="SUPFAM" id="SSF56349">
    <property type="entry name" value="DNA breaking-rejoining enzymes"/>
    <property type="match status" value="1"/>
</dbReference>
<evidence type="ECO:0000256" key="3">
    <source>
        <dbReference type="ARBA" id="ARBA00023125"/>
    </source>
</evidence>
<dbReference type="AlphaFoldDB" id="A0A089Q3W8"/>
<organism evidence="6 7">
    <name type="scientific">Cedecea neteri</name>
    <dbReference type="NCBI Taxonomy" id="158822"/>
    <lineage>
        <taxon>Bacteria</taxon>
        <taxon>Pseudomonadati</taxon>
        <taxon>Pseudomonadota</taxon>
        <taxon>Gammaproteobacteria</taxon>
        <taxon>Enterobacterales</taxon>
        <taxon>Enterobacteriaceae</taxon>
        <taxon>Cedecea</taxon>
    </lineage>
</organism>
<keyword evidence="7" id="KW-1185">Reference proteome</keyword>
<dbReference type="PROSITE" id="PS51900">
    <property type="entry name" value="CB"/>
    <property type="match status" value="1"/>
</dbReference>
<dbReference type="GO" id="GO:0003677">
    <property type="term" value="F:DNA binding"/>
    <property type="evidence" value="ECO:0007669"/>
    <property type="project" value="UniProtKB-UniRule"/>
</dbReference>
<dbReference type="InterPro" id="IPR010998">
    <property type="entry name" value="Integrase_recombinase_N"/>
</dbReference>
<dbReference type="Proteomes" id="UP000029481">
    <property type="component" value="Chromosome"/>
</dbReference>
<dbReference type="GO" id="GO:0015074">
    <property type="term" value="P:DNA integration"/>
    <property type="evidence" value="ECO:0007669"/>
    <property type="project" value="UniProtKB-KW"/>
</dbReference>